<sequence length="380" mass="43062">MARGRRHSLWLSKDDITARRVSSQLQQQRNKDDATACRVSSQLHLQRNAAARRVSSADDDVCSPSSALLRARDHCAPMRPRSAFPRRCRGPARHQHQHPHQDEYHYHYQQPQQLQGNAAARRVSKWIRILLSKNDVSSSRSVLFFRIIIVVCLCLVGILTRVTTTCAAAEMCVVKVPGGVVLLPPADGADVRRREDLDPDPKDLPRRQRSRSSDDHPNLPRQDRDMDRDIDKHKEMPIDNVEKRITIMPVIIMENQEKNVPILEKNIPILENNIIVVVMDNNNNNKIVHNNVIHNHQVFGGKSDQANLFEKLTSGSRSSQTKLVFEKLTSGSHSSHKKLVFEKLTSGSRSSQKKSVFSDNTDEDVEDSGAHEETEKPGME</sequence>
<name>A0A388L3F4_CHABU</name>
<dbReference type="Gramene" id="GBG76782">
    <property type="protein sequence ID" value="GBG76782"/>
    <property type="gene ID" value="CBR_g22998"/>
</dbReference>
<accession>A0A388L3F4</accession>
<gene>
    <name evidence="3" type="ORF">CBR_g22998</name>
</gene>
<feature type="compositionally biased region" description="Basic residues" evidence="1">
    <location>
        <begin position="84"/>
        <end position="98"/>
    </location>
</feature>
<keyword evidence="2" id="KW-1133">Transmembrane helix</keyword>
<keyword evidence="2" id="KW-0812">Transmembrane</keyword>
<proteinExistence type="predicted"/>
<evidence type="ECO:0000313" key="3">
    <source>
        <dbReference type="EMBL" id="GBG76782.1"/>
    </source>
</evidence>
<feature type="compositionally biased region" description="Polar residues" evidence="1">
    <location>
        <begin position="345"/>
        <end position="359"/>
    </location>
</feature>
<organism evidence="3 4">
    <name type="scientific">Chara braunii</name>
    <name type="common">Braun's stonewort</name>
    <dbReference type="NCBI Taxonomy" id="69332"/>
    <lineage>
        <taxon>Eukaryota</taxon>
        <taxon>Viridiplantae</taxon>
        <taxon>Streptophyta</taxon>
        <taxon>Charophyceae</taxon>
        <taxon>Charales</taxon>
        <taxon>Characeae</taxon>
        <taxon>Chara</taxon>
    </lineage>
</organism>
<evidence type="ECO:0000313" key="4">
    <source>
        <dbReference type="Proteomes" id="UP000265515"/>
    </source>
</evidence>
<feature type="region of interest" description="Disordered" evidence="1">
    <location>
        <begin position="190"/>
        <end position="235"/>
    </location>
</feature>
<evidence type="ECO:0000256" key="1">
    <source>
        <dbReference type="SAM" id="MobiDB-lite"/>
    </source>
</evidence>
<keyword evidence="4" id="KW-1185">Reference proteome</keyword>
<evidence type="ECO:0000256" key="2">
    <source>
        <dbReference type="SAM" id="Phobius"/>
    </source>
</evidence>
<dbReference type="AlphaFoldDB" id="A0A388L3F4"/>
<feature type="region of interest" description="Disordered" evidence="1">
    <location>
        <begin position="336"/>
        <end position="380"/>
    </location>
</feature>
<keyword evidence="2" id="KW-0472">Membrane</keyword>
<dbReference type="EMBL" id="BFEA01000253">
    <property type="protein sequence ID" value="GBG76782.1"/>
    <property type="molecule type" value="Genomic_DNA"/>
</dbReference>
<protein>
    <submittedName>
        <fullName evidence="3">Uncharacterized protein</fullName>
    </submittedName>
</protein>
<dbReference type="Proteomes" id="UP000265515">
    <property type="component" value="Unassembled WGS sequence"/>
</dbReference>
<feature type="region of interest" description="Disordered" evidence="1">
    <location>
        <begin position="82"/>
        <end position="102"/>
    </location>
</feature>
<reference evidence="3 4" key="1">
    <citation type="journal article" date="2018" name="Cell">
        <title>The Chara Genome: Secondary Complexity and Implications for Plant Terrestrialization.</title>
        <authorList>
            <person name="Nishiyama T."/>
            <person name="Sakayama H."/>
            <person name="Vries J.D."/>
            <person name="Buschmann H."/>
            <person name="Saint-Marcoux D."/>
            <person name="Ullrich K.K."/>
            <person name="Haas F.B."/>
            <person name="Vanderstraeten L."/>
            <person name="Becker D."/>
            <person name="Lang D."/>
            <person name="Vosolsobe S."/>
            <person name="Rombauts S."/>
            <person name="Wilhelmsson P.K.I."/>
            <person name="Janitza P."/>
            <person name="Kern R."/>
            <person name="Heyl A."/>
            <person name="Rumpler F."/>
            <person name="Villalobos L.I.A.C."/>
            <person name="Clay J.M."/>
            <person name="Skokan R."/>
            <person name="Toyoda A."/>
            <person name="Suzuki Y."/>
            <person name="Kagoshima H."/>
            <person name="Schijlen E."/>
            <person name="Tajeshwar N."/>
            <person name="Catarino B."/>
            <person name="Hetherington A.J."/>
            <person name="Saltykova A."/>
            <person name="Bonnot C."/>
            <person name="Breuninger H."/>
            <person name="Symeonidi A."/>
            <person name="Radhakrishnan G.V."/>
            <person name="Van Nieuwerburgh F."/>
            <person name="Deforce D."/>
            <person name="Chang C."/>
            <person name="Karol K.G."/>
            <person name="Hedrich R."/>
            <person name="Ulvskov P."/>
            <person name="Glockner G."/>
            <person name="Delwiche C.F."/>
            <person name="Petrasek J."/>
            <person name="Van de Peer Y."/>
            <person name="Friml J."/>
            <person name="Beilby M."/>
            <person name="Dolan L."/>
            <person name="Kohara Y."/>
            <person name="Sugano S."/>
            <person name="Fujiyama A."/>
            <person name="Delaux P.-M."/>
            <person name="Quint M."/>
            <person name="TheiBen G."/>
            <person name="Hagemann M."/>
            <person name="Harholt J."/>
            <person name="Dunand C."/>
            <person name="Zachgo S."/>
            <person name="Langdale J."/>
            <person name="Maumus F."/>
            <person name="Straeten D.V.D."/>
            <person name="Gould S.B."/>
            <person name="Rensing S.A."/>
        </authorList>
    </citation>
    <scope>NUCLEOTIDE SEQUENCE [LARGE SCALE GENOMIC DNA]</scope>
    <source>
        <strain evidence="3 4">S276</strain>
    </source>
</reference>
<feature type="compositionally biased region" description="Basic and acidic residues" evidence="1">
    <location>
        <begin position="368"/>
        <end position="380"/>
    </location>
</feature>
<feature type="transmembrane region" description="Helical" evidence="2">
    <location>
        <begin position="143"/>
        <end position="162"/>
    </location>
</feature>
<comment type="caution">
    <text evidence="3">The sequence shown here is derived from an EMBL/GenBank/DDBJ whole genome shotgun (WGS) entry which is preliminary data.</text>
</comment>